<reference evidence="4" key="1">
    <citation type="submission" date="2020-12" db="EMBL/GenBank/DDBJ databases">
        <title>Geomonas sp. Red875, isolated from river sediment.</title>
        <authorList>
            <person name="Xu Z."/>
            <person name="Zhang Z."/>
            <person name="Masuda Y."/>
            <person name="Itoh H."/>
            <person name="Senoo K."/>
        </authorList>
    </citation>
    <scope>NUCLEOTIDE SEQUENCE</scope>
    <source>
        <strain evidence="4">Red875</strain>
    </source>
</reference>
<accession>A0A8J7J6G1</accession>
<dbReference type="Gene3D" id="3.40.50.360">
    <property type="match status" value="1"/>
</dbReference>
<dbReference type="Pfam" id="PF03358">
    <property type="entry name" value="FMN_red"/>
    <property type="match status" value="1"/>
</dbReference>
<evidence type="ECO:0000256" key="1">
    <source>
        <dbReference type="ARBA" id="ARBA00022630"/>
    </source>
</evidence>
<name>A0A8J7J6G1_9BACT</name>
<dbReference type="GO" id="GO:0016491">
    <property type="term" value="F:oxidoreductase activity"/>
    <property type="evidence" value="ECO:0007669"/>
    <property type="project" value="InterPro"/>
</dbReference>
<organism evidence="4 5">
    <name type="scientific">Geomesophilobacter sediminis</name>
    <dbReference type="NCBI Taxonomy" id="2798584"/>
    <lineage>
        <taxon>Bacteria</taxon>
        <taxon>Pseudomonadati</taxon>
        <taxon>Thermodesulfobacteriota</taxon>
        <taxon>Desulfuromonadia</taxon>
        <taxon>Geobacterales</taxon>
        <taxon>Geobacteraceae</taxon>
        <taxon>Geomesophilobacter</taxon>
    </lineage>
</organism>
<feature type="domain" description="NADPH-dependent FMN reductase-like" evidence="3">
    <location>
        <begin position="1"/>
        <end position="111"/>
    </location>
</feature>
<evidence type="ECO:0000256" key="2">
    <source>
        <dbReference type="ARBA" id="ARBA00022643"/>
    </source>
</evidence>
<dbReference type="AlphaFoldDB" id="A0A8J7J6G1"/>
<proteinExistence type="predicted"/>
<keyword evidence="1" id="KW-0285">Flavoprotein</keyword>
<dbReference type="Proteomes" id="UP000636888">
    <property type="component" value="Unassembled WGS sequence"/>
</dbReference>
<dbReference type="PANTHER" id="PTHR43278:SF2">
    <property type="entry name" value="IRON-SULFUR FLAVOPROTEIN"/>
    <property type="match status" value="1"/>
</dbReference>
<sequence length="193" mass="20937">MKVVALLGSPRSNGSSALLARHFIDKAQQLGAEIVVHELNALTWRGCQGCYACKTTRDECVLNDGLTGVLADVAAADLLLLATPVFFGDVTTQVKGFVDRSFSYFKPDFRTSATPSRLAPGKKLVFIQTQGHPDPAFFADVFPRHSGFLARNNFTTARLIRAVGATDPQDVAGNRELLQEVESVAEELLGDRQ</sequence>
<keyword evidence="2" id="KW-0288">FMN</keyword>
<dbReference type="InterPro" id="IPR005025">
    <property type="entry name" value="FMN_Rdtase-like_dom"/>
</dbReference>
<comment type="caution">
    <text evidence="4">The sequence shown here is derived from an EMBL/GenBank/DDBJ whole genome shotgun (WGS) entry which is preliminary data.</text>
</comment>
<keyword evidence="5" id="KW-1185">Reference proteome</keyword>
<evidence type="ECO:0000313" key="4">
    <source>
        <dbReference type="EMBL" id="MBJ6724376.1"/>
    </source>
</evidence>
<evidence type="ECO:0000259" key="3">
    <source>
        <dbReference type="Pfam" id="PF03358"/>
    </source>
</evidence>
<dbReference type="InterPro" id="IPR029039">
    <property type="entry name" value="Flavoprotein-like_sf"/>
</dbReference>
<dbReference type="EMBL" id="JAEMHM010000004">
    <property type="protein sequence ID" value="MBJ6724376.1"/>
    <property type="molecule type" value="Genomic_DNA"/>
</dbReference>
<gene>
    <name evidence="4" type="ORF">JFN93_06625</name>
</gene>
<dbReference type="SUPFAM" id="SSF52218">
    <property type="entry name" value="Flavoproteins"/>
    <property type="match status" value="1"/>
</dbReference>
<evidence type="ECO:0000313" key="5">
    <source>
        <dbReference type="Proteomes" id="UP000636888"/>
    </source>
</evidence>
<dbReference type="RefSeq" id="WP_199383209.1">
    <property type="nucleotide sequence ID" value="NZ_JAEMHM010000004.1"/>
</dbReference>
<dbReference type="PANTHER" id="PTHR43278">
    <property type="entry name" value="NAD(P)H-DEPENDENT FMN-CONTAINING OXIDOREDUCTASE YWQN-RELATED"/>
    <property type="match status" value="1"/>
</dbReference>
<protein>
    <submittedName>
        <fullName evidence="4">Flavodoxin family protein</fullName>
    </submittedName>
</protein>
<dbReference type="InterPro" id="IPR051796">
    <property type="entry name" value="ISF_SsuE-like"/>
</dbReference>